<dbReference type="GO" id="GO:0000287">
    <property type="term" value="F:magnesium ion binding"/>
    <property type="evidence" value="ECO:0007669"/>
    <property type="project" value="InterPro"/>
</dbReference>
<dbReference type="CDD" id="cd00568">
    <property type="entry name" value="TPP_enzymes"/>
    <property type="match status" value="1"/>
</dbReference>
<dbReference type="Gene3D" id="3.40.50.1220">
    <property type="entry name" value="TPP-binding domain"/>
    <property type="match status" value="1"/>
</dbReference>
<dbReference type="PANTHER" id="PTHR18968">
    <property type="entry name" value="THIAMINE PYROPHOSPHATE ENZYMES"/>
    <property type="match status" value="1"/>
</dbReference>
<evidence type="ECO:0000313" key="7">
    <source>
        <dbReference type="EMBL" id="KHS52823.1"/>
    </source>
</evidence>
<dbReference type="PATRIC" id="fig|1703.6.peg.1689"/>
<dbReference type="Gene3D" id="3.40.50.970">
    <property type="match status" value="2"/>
</dbReference>
<dbReference type="InterPro" id="IPR012001">
    <property type="entry name" value="Thiamin_PyroP_enz_TPP-bd_dom"/>
</dbReference>
<gene>
    <name evidence="7" type="ORF">AE0388_1806</name>
</gene>
<dbReference type="GO" id="GO:0003984">
    <property type="term" value="F:acetolactate synthase activity"/>
    <property type="evidence" value="ECO:0007669"/>
    <property type="project" value="UniProtKB-EC"/>
</dbReference>
<accession>A0A0B9AU10</accession>
<feature type="domain" description="Thiamine pyrophosphate enzyme N-terminal TPP-binding" evidence="6">
    <location>
        <begin position="30"/>
        <end position="142"/>
    </location>
</feature>
<proteinExistence type="inferred from homology"/>
<dbReference type="InterPro" id="IPR029035">
    <property type="entry name" value="DHS-like_NAD/FAD-binding_dom"/>
</dbReference>
<dbReference type="SUPFAM" id="SSF52467">
    <property type="entry name" value="DHS-like NAD/FAD-binding domain"/>
    <property type="match status" value="1"/>
</dbReference>
<dbReference type="AlphaFoldDB" id="A0A0B9AU10"/>
<dbReference type="GO" id="GO:0009099">
    <property type="term" value="P:L-valine biosynthetic process"/>
    <property type="evidence" value="ECO:0007669"/>
    <property type="project" value="TreeGrafter"/>
</dbReference>
<dbReference type="GO" id="GO:0050660">
    <property type="term" value="F:flavin adenine dinucleotide binding"/>
    <property type="evidence" value="ECO:0007669"/>
    <property type="project" value="TreeGrafter"/>
</dbReference>
<keyword evidence="7" id="KW-0808">Transferase</keyword>
<dbReference type="InterPro" id="IPR045229">
    <property type="entry name" value="TPP_enz"/>
</dbReference>
<feature type="domain" description="Thiamine pyrophosphate enzyme central" evidence="4">
    <location>
        <begin position="220"/>
        <end position="348"/>
    </location>
</feature>
<keyword evidence="2 3" id="KW-0786">Thiamine pyrophosphate</keyword>
<reference evidence="7 8" key="1">
    <citation type="submission" date="2014-11" db="EMBL/GenBank/DDBJ databases">
        <title>Draft Genome Sequence of Brevibacterium linens AE038-8.</title>
        <authorList>
            <person name="Maizel D."/>
            <person name="Utturkar S.M."/>
            <person name="Brown S.D."/>
            <person name="Ferrero M."/>
            <person name="Rosen B.P."/>
        </authorList>
    </citation>
    <scope>NUCLEOTIDE SEQUENCE [LARGE SCALE GENOMIC DNA]</scope>
    <source>
        <strain evidence="7 8">AE038-8</strain>
    </source>
</reference>
<dbReference type="FunFam" id="3.40.50.970:FF:000007">
    <property type="entry name" value="Acetolactate synthase"/>
    <property type="match status" value="1"/>
</dbReference>
<dbReference type="Pfam" id="PF02776">
    <property type="entry name" value="TPP_enzyme_N"/>
    <property type="match status" value="1"/>
</dbReference>
<comment type="caution">
    <text evidence="7">The sequence shown here is derived from an EMBL/GenBank/DDBJ whole genome shotgun (WGS) entry which is preliminary data.</text>
</comment>
<dbReference type="InterPro" id="IPR012000">
    <property type="entry name" value="Thiamin_PyroP_enz_cen_dom"/>
</dbReference>
<dbReference type="GO" id="GO:0005948">
    <property type="term" value="C:acetolactate synthase complex"/>
    <property type="evidence" value="ECO:0007669"/>
    <property type="project" value="TreeGrafter"/>
</dbReference>
<dbReference type="GO" id="GO:0030976">
    <property type="term" value="F:thiamine pyrophosphate binding"/>
    <property type="evidence" value="ECO:0007669"/>
    <property type="project" value="InterPro"/>
</dbReference>
<dbReference type="EC" id="2.2.1.6" evidence="7"/>
<dbReference type="Proteomes" id="UP000031488">
    <property type="component" value="Unassembled WGS sequence"/>
</dbReference>
<dbReference type="Pfam" id="PF00205">
    <property type="entry name" value="TPP_enzyme_M"/>
    <property type="match status" value="1"/>
</dbReference>
<evidence type="ECO:0000313" key="8">
    <source>
        <dbReference type="Proteomes" id="UP000031488"/>
    </source>
</evidence>
<dbReference type="SUPFAM" id="SSF52518">
    <property type="entry name" value="Thiamin diphosphate-binding fold (THDP-binding)"/>
    <property type="match status" value="2"/>
</dbReference>
<comment type="similarity">
    <text evidence="1 3">Belongs to the TPP enzyme family.</text>
</comment>
<evidence type="ECO:0000259" key="4">
    <source>
        <dbReference type="Pfam" id="PF00205"/>
    </source>
</evidence>
<evidence type="ECO:0000259" key="6">
    <source>
        <dbReference type="Pfam" id="PF02776"/>
    </source>
</evidence>
<dbReference type="GO" id="GO:0009097">
    <property type="term" value="P:isoleucine biosynthetic process"/>
    <property type="evidence" value="ECO:0007669"/>
    <property type="project" value="TreeGrafter"/>
</dbReference>
<evidence type="ECO:0000256" key="3">
    <source>
        <dbReference type="RuleBase" id="RU362132"/>
    </source>
</evidence>
<evidence type="ECO:0000256" key="2">
    <source>
        <dbReference type="ARBA" id="ARBA00023052"/>
    </source>
</evidence>
<organism evidence="7 8">
    <name type="scientific">Brevibacterium linens</name>
    <dbReference type="NCBI Taxonomy" id="1703"/>
    <lineage>
        <taxon>Bacteria</taxon>
        <taxon>Bacillati</taxon>
        <taxon>Actinomycetota</taxon>
        <taxon>Actinomycetes</taxon>
        <taxon>Micrococcales</taxon>
        <taxon>Brevibacteriaceae</taxon>
        <taxon>Brevibacterium</taxon>
    </lineage>
</organism>
<protein>
    <submittedName>
        <fullName evidence="7">Acetolactate synthase</fullName>
        <ecNumber evidence="7">2.2.1.6</ecNumber>
    </submittedName>
</protein>
<evidence type="ECO:0000259" key="5">
    <source>
        <dbReference type="Pfam" id="PF02775"/>
    </source>
</evidence>
<keyword evidence="8" id="KW-1185">Reference proteome</keyword>
<dbReference type="InterPro" id="IPR029061">
    <property type="entry name" value="THDP-binding"/>
</dbReference>
<feature type="domain" description="Thiamine pyrophosphate enzyme TPP-binding" evidence="5">
    <location>
        <begin position="415"/>
        <end position="564"/>
    </location>
</feature>
<dbReference type="EMBL" id="JTJZ01000018">
    <property type="protein sequence ID" value="KHS52823.1"/>
    <property type="molecule type" value="Genomic_DNA"/>
</dbReference>
<dbReference type="Pfam" id="PF02775">
    <property type="entry name" value="TPP_enzyme_C"/>
    <property type="match status" value="1"/>
</dbReference>
<dbReference type="CDD" id="cd07035">
    <property type="entry name" value="TPP_PYR_POX_like"/>
    <property type="match status" value="1"/>
</dbReference>
<name>A0A0B9AU10_BRELN</name>
<dbReference type="InterPro" id="IPR011766">
    <property type="entry name" value="TPP_enzyme_TPP-bd"/>
</dbReference>
<dbReference type="PANTHER" id="PTHR18968:SF120">
    <property type="entry name" value="ACETOLACTATE SYNTHASE LARGE SUBUNIT"/>
    <property type="match status" value="1"/>
</dbReference>
<sequence length="574" mass="59223">MVLDFPTASADDGKDPIDYGTGEEVTETSAGHAIVATLEAHGVDTVFAVPGESYLEVLDGLHDSSISTVVCRHEGGAAYAAEATGKLGTVPGIAMVTRGPGAANAMIGIHTAHQDATPMVLFVGLVPVDDRGRESFQEFDLTAWFGSTAKAVLTLEDPQQASALVDRALSIAASGRPGPVVIGLPEDIIRRTGPAVVHPVSAPARSGIDPEIAAGLTRDLLAAQRPLVVLGGSSWTQEACTTVASWLEAHGLPAAVDWRGEGILSSDSPSCIGALGYGRPDSAAAALDEADLVVVIGTVLGDVITDGYQLRQGHDQTTVVINPDPDLLGHGTVVTDHLVAAPVDFASALARAATAEAGTASGSWRSRLREGYLTSTTVTEAPRIPGAASMTQAMKMLAAAVDAEERITRTVITAGAGNHTAWIAPTFPTRDYGSLLSTRNGAMGYSIPAAVAAGCADRSAQVIAVCGDGEFMMNANELATAAQEGLSPLIVVMDNGQFGTIRAHQEHWYPGRVSGTQIRNPQFADHVRSVGGLGFEVDDDDQLAAVVPAAVDHVAAGRGPALIHLHVAPEVLLP</sequence>
<evidence type="ECO:0000256" key="1">
    <source>
        <dbReference type="ARBA" id="ARBA00007812"/>
    </source>
</evidence>